<dbReference type="InParanoid" id="E4ZPQ3"/>
<gene>
    <name evidence="1" type="ORF">LEMA_P043390.1</name>
</gene>
<dbReference type="GeneID" id="13287513"/>
<sequence length="113" mass="12204">MNNIRAKIPLSAIRQASKYDKIPCASEAAMSHVADHQPRQPLTVAVSSVWGKPVIGNLKRLVVPSWSRLAGRIQRSVLASEPSVNFISPLREAPLQLRSCCGTTALVVLYAGS</sequence>
<dbReference type="Proteomes" id="UP000002668">
    <property type="component" value="Genome"/>
</dbReference>
<name>E4ZPQ3_LEPMJ</name>
<dbReference type="HOGENOM" id="CLU_2133969_0_0_1"/>
<dbReference type="RefSeq" id="XP_003836803.1">
    <property type="nucleotide sequence ID" value="XM_003836755.1"/>
</dbReference>
<evidence type="ECO:0000313" key="2">
    <source>
        <dbReference type="Proteomes" id="UP000002668"/>
    </source>
</evidence>
<organism evidence="2">
    <name type="scientific">Leptosphaeria maculans (strain JN3 / isolate v23.1.3 / race Av1-4-5-6-7-8)</name>
    <name type="common">Blackleg fungus</name>
    <name type="synonym">Phoma lingam</name>
    <dbReference type="NCBI Taxonomy" id="985895"/>
    <lineage>
        <taxon>Eukaryota</taxon>
        <taxon>Fungi</taxon>
        <taxon>Dikarya</taxon>
        <taxon>Ascomycota</taxon>
        <taxon>Pezizomycotina</taxon>
        <taxon>Dothideomycetes</taxon>
        <taxon>Pleosporomycetidae</taxon>
        <taxon>Pleosporales</taxon>
        <taxon>Pleosporineae</taxon>
        <taxon>Leptosphaeriaceae</taxon>
        <taxon>Plenodomus</taxon>
        <taxon>Plenodomus lingam/Leptosphaeria maculans species complex</taxon>
    </lineage>
</organism>
<dbReference type="VEuPathDB" id="FungiDB:LEMA_P043390.1"/>
<evidence type="ECO:0000313" key="1">
    <source>
        <dbReference type="EMBL" id="CBX93438.1"/>
    </source>
</evidence>
<proteinExistence type="predicted"/>
<protein>
    <submittedName>
        <fullName evidence="1">Predicted protein</fullName>
    </submittedName>
</protein>
<keyword evidence="2" id="KW-1185">Reference proteome</keyword>
<dbReference type="EMBL" id="FP929105">
    <property type="protein sequence ID" value="CBX93438.1"/>
    <property type="molecule type" value="Genomic_DNA"/>
</dbReference>
<dbReference type="AlphaFoldDB" id="E4ZPQ3"/>
<accession>E4ZPQ3</accession>
<reference evidence="2" key="1">
    <citation type="journal article" date="2011" name="Nat. Commun.">
        <title>Effector diversification within compartments of the Leptosphaeria maculans genome affected by Repeat-Induced Point mutations.</title>
        <authorList>
            <person name="Rouxel T."/>
            <person name="Grandaubert J."/>
            <person name="Hane J.K."/>
            <person name="Hoede C."/>
            <person name="van de Wouw A.P."/>
            <person name="Couloux A."/>
            <person name="Dominguez V."/>
            <person name="Anthouard V."/>
            <person name="Bally P."/>
            <person name="Bourras S."/>
            <person name="Cozijnsen A.J."/>
            <person name="Ciuffetti L.M."/>
            <person name="Degrave A."/>
            <person name="Dilmaghani A."/>
            <person name="Duret L."/>
            <person name="Fudal I."/>
            <person name="Goodwin S.B."/>
            <person name="Gout L."/>
            <person name="Glaser N."/>
            <person name="Linglin J."/>
            <person name="Kema G.H.J."/>
            <person name="Lapalu N."/>
            <person name="Lawrence C.B."/>
            <person name="May K."/>
            <person name="Meyer M."/>
            <person name="Ollivier B."/>
            <person name="Poulain J."/>
            <person name="Schoch C.L."/>
            <person name="Simon A."/>
            <person name="Spatafora J.W."/>
            <person name="Stachowiak A."/>
            <person name="Turgeon B.G."/>
            <person name="Tyler B.M."/>
            <person name="Vincent D."/>
            <person name="Weissenbach J."/>
            <person name="Amselem J."/>
            <person name="Quesneville H."/>
            <person name="Oliver R.P."/>
            <person name="Wincker P."/>
            <person name="Balesdent M.-H."/>
            <person name="Howlett B.J."/>
        </authorList>
    </citation>
    <scope>NUCLEOTIDE SEQUENCE [LARGE SCALE GENOMIC DNA]</scope>
    <source>
        <strain evidence="2">JN3 / isolate v23.1.3 / race Av1-4-5-6-7-8</strain>
    </source>
</reference>